<keyword evidence="11" id="KW-0496">Mitochondrion</keyword>
<keyword evidence="7 8" id="KW-0472">Membrane</keyword>
<dbReference type="AlphaFoldDB" id="A0A0G4IRX3"/>
<gene>
    <name evidence="10" type="ORF">PBRA_006023</name>
    <name evidence="11" type="ORF">PLBR_LOCUS5340</name>
</gene>
<dbReference type="GO" id="GO:0140359">
    <property type="term" value="F:ABC-type transporter activity"/>
    <property type="evidence" value="ECO:0007669"/>
    <property type="project" value="InterPro"/>
</dbReference>
<dbReference type="PROSITE" id="PS00211">
    <property type="entry name" value="ABC_TRANSPORTER_1"/>
    <property type="match status" value="1"/>
</dbReference>
<dbReference type="Pfam" id="PF00005">
    <property type="entry name" value="ABC_tran"/>
    <property type="match status" value="1"/>
</dbReference>
<dbReference type="CDD" id="cd03213">
    <property type="entry name" value="ABCG_EPDR"/>
    <property type="match status" value="1"/>
</dbReference>
<accession>A0A0G4IRX3</accession>
<sequence length="839" mass="90801">MGKSADEYETDPTSLFANPPPVRGKAWKLPSITSLPPIPGGVGYGCFYNANASNGYPLTPVPTPCDPGYFCPYLTSTDRMLLCPPSADCFLRRLSGGSECLAQGRFEPMLCLPGFYCPTPQTILPCPAGSFCITGSVQPTPCMFWSTCNEGTVVQTHWGFLLIVIVIDVLLTIAVGIRRVYESRRAGADWATAILPAFIAKHLPRRPAAKPVVKMNVLPSNGEARAAPGISDNVQVLVKAFKDGFQGKADLRMNFKFKNLTLVLPTGKTVLSGVSGDIFAGRMTAVMGGSGAGKTTFMNVLMGKVQRTGGDLMINGIHAEMSSLRKMIGFVPQEDVMHRDLTVREVVLHSARTRLPSTWTSEQVEAHVDNILEALMLSHVAHTPIGDEEKRGVSGGQRKRVNIALELAAIPLALFLDEPTSGLDSTSALDVVGILRAISRLGITVVSIIHQPRVEIISQFDDILLLVPGGRTAYFGSIPDAVKYFSSLGFRFDANANVADVFLDILAGRGPNANPGVPTPKVSELVERWESSEFFKRAPSVSADASANKTISEIAKKRGATWLTQTWHCHNRGLLKQCRSLSTLRLELFVCSFAGLLIGISATSLTEPFTGLLKEPYSQLSTKPLDFLVAMYAMLLGISVALSGAPSAVLVFAEEKPIYWREAASGHSKSAYYVGTTISSLYRILLSSAHFTAIYYVLSRPTYSLGLQYMLVFLNFFCVYGIATMVTMLASRENASLLAVIVSVFASVNSGFPISLSAARDAGFQWLFDLCPNRWAADAQFALTLNAYASIYDLDRAASPYGYDLGVATTALVIMAVLGVAYRAVAFVLMIALHRDKQK</sequence>
<reference evidence="10 12" key="1">
    <citation type="submission" date="2015-02" db="EMBL/GenBank/DDBJ databases">
        <authorList>
            <person name="Chooi Y.-H."/>
        </authorList>
    </citation>
    <scope>NUCLEOTIDE SEQUENCE [LARGE SCALE GENOMIC DNA]</scope>
    <source>
        <strain evidence="10">E3</strain>
    </source>
</reference>
<proteinExistence type="predicted"/>
<organism evidence="10 12">
    <name type="scientific">Plasmodiophora brassicae</name>
    <name type="common">Clubroot disease agent</name>
    <dbReference type="NCBI Taxonomy" id="37360"/>
    <lineage>
        <taxon>Eukaryota</taxon>
        <taxon>Sar</taxon>
        <taxon>Rhizaria</taxon>
        <taxon>Endomyxa</taxon>
        <taxon>Phytomyxea</taxon>
        <taxon>Plasmodiophorida</taxon>
        <taxon>Plasmodiophoridae</taxon>
        <taxon>Plasmodiophora</taxon>
    </lineage>
</organism>
<feature type="transmembrane region" description="Helical" evidence="8">
    <location>
        <begin position="586"/>
        <end position="605"/>
    </location>
</feature>
<evidence type="ECO:0000256" key="1">
    <source>
        <dbReference type="ARBA" id="ARBA00004141"/>
    </source>
</evidence>
<evidence type="ECO:0000256" key="2">
    <source>
        <dbReference type="ARBA" id="ARBA00022448"/>
    </source>
</evidence>
<dbReference type="GO" id="GO:0016887">
    <property type="term" value="F:ATP hydrolysis activity"/>
    <property type="evidence" value="ECO:0007669"/>
    <property type="project" value="InterPro"/>
</dbReference>
<dbReference type="InterPro" id="IPR027417">
    <property type="entry name" value="P-loop_NTPase"/>
</dbReference>
<evidence type="ECO:0000256" key="4">
    <source>
        <dbReference type="ARBA" id="ARBA00022741"/>
    </source>
</evidence>
<geneLocation type="mitochondrion" evidence="11"/>
<dbReference type="STRING" id="37360.A0A0G4IRX3"/>
<keyword evidence="2" id="KW-0813">Transport</keyword>
<dbReference type="PANTHER" id="PTHR48041:SF91">
    <property type="entry name" value="ABC TRANSPORTER G FAMILY MEMBER 28"/>
    <property type="match status" value="1"/>
</dbReference>
<dbReference type="InterPro" id="IPR017871">
    <property type="entry name" value="ABC_transporter-like_CS"/>
</dbReference>
<protein>
    <recommendedName>
        <fullName evidence="9">ABC transporter domain-containing protein</fullName>
    </recommendedName>
</protein>
<reference evidence="11 13" key="2">
    <citation type="submission" date="2018-03" db="EMBL/GenBank/DDBJ databases">
        <authorList>
            <person name="Fogelqvist J."/>
        </authorList>
    </citation>
    <scope>NUCLEOTIDE SEQUENCE [LARGE SCALE GENOMIC DNA]</scope>
</reference>
<evidence type="ECO:0000256" key="7">
    <source>
        <dbReference type="ARBA" id="ARBA00023136"/>
    </source>
</evidence>
<keyword evidence="6 8" id="KW-1133">Transmembrane helix</keyword>
<name>A0A0G4IRX3_PLABS</name>
<keyword evidence="4" id="KW-0547">Nucleotide-binding</keyword>
<dbReference type="Proteomes" id="UP000290189">
    <property type="component" value="Unassembled WGS sequence"/>
</dbReference>
<dbReference type="FunFam" id="3.40.50.300:FF:000367">
    <property type="entry name" value="ABC transporter G family member 24"/>
    <property type="match status" value="1"/>
</dbReference>
<evidence type="ECO:0000259" key="9">
    <source>
        <dbReference type="PROSITE" id="PS50893"/>
    </source>
</evidence>
<dbReference type="InterPro" id="IPR050352">
    <property type="entry name" value="ABCG_transporters"/>
</dbReference>
<dbReference type="PROSITE" id="PS50893">
    <property type="entry name" value="ABC_TRANSPORTER_2"/>
    <property type="match status" value="1"/>
</dbReference>
<feature type="transmembrane region" description="Helical" evidence="8">
    <location>
        <begin position="709"/>
        <end position="730"/>
    </location>
</feature>
<evidence type="ECO:0000256" key="3">
    <source>
        <dbReference type="ARBA" id="ARBA00022692"/>
    </source>
</evidence>
<feature type="transmembrane region" description="Helical" evidence="8">
    <location>
        <begin position="672"/>
        <end position="697"/>
    </location>
</feature>
<evidence type="ECO:0000313" key="11">
    <source>
        <dbReference type="EMBL" id="SPQ98125.1"/>
    </source>
</evidence>
<dbReference type="SUPFAM" id="SSF52540">
    <property type="entry name" value="P-loop containing nucleoside triphosphate hydrolases"/>
    <property type="match status" value="1"/>
</dbReference>
<evidence type="ECO:0000256" key="5">
    <source>
        <dbReference type="ARBA" id="ARBA00022840"/>
    </source>
</evidence>
<evidence type="ECO:0000256" key="8">
    <source>
        <dbReference type="SAM" id="Phobius"/>
    </source>
</evidence>
<dbReference type="Gene3D" id="3.40.50.300">
    <property type="entry name" value="P-loop containing nucleotide triphosphate hydrolases"/>
    <property type="match status" value="1"/>
</dbReference>
<keyword evidence="12" id="KW-1185">Reference proteome</keyword>
<dbReference type="OMA" id="AFFCMIT"/>
<evidence type="ECO:0000313" key="12">
    <source>
        <dbReference type="Proteomes" id="UP000039324"/>
    </source>
</evidence>
<feature type="transmembrane region" description="Helical" evidence="8">
    <location>
        <begin position="625"/>
        <end position="652"/>
    </location>
</feature>
<evidence type="ECO:0000313" key="10">
    <source>
        <dbReference type="EMBL" id="CEO97909.1"/>
    </source>
</evidence>
<dbReference type="InterPro" id="IPR003593">
    <property type="entry name" value="AAA+_ATPase"/>
</dbReference>
<dbReference type="GO" id="GO:0005524">
    <property type="term" value="F:ATP binding"/>
    <property type="evidence" value="ECO:0007669"/>
    <property type="project" value="UniProtKB-KW"/>
</dbReference>
<dbReference type="InterPro" id="IPR003439">
    <property type="entry name" value="ABC_transporter-like_ATP-bd"/>
</dbReference>
<dbReference type="Pfam" id="PF19055">
    <property type="entry name" value="ABC2_membrane_7"/>
    <property type="match status" value="2"/>
</dbReference>
<evidence type="ECO:0000256" key="6">
    <source>
        <dbReference type="ARBA" id="ARBA00022989"/>
    </source>
</evidence>
<comment type="subcellular location">
    <subcellularLocation>
        <location evidence="1">Membrane</location>
        <topology evidence="1">Multi-pass membrane protein</topology>
    </subcellularLocation>
</comment>
<dbReference type="OrthoDB" id="66620at2759"/>
<keyword evidence="3 8" id="KW-0812">Transmembrane</keyword>
<feature type="transmembrane region" description="Helical" evidence="8">
    <location>
        <begin position="737"/>
        <end position="759"/>
    </location>
</feature>
<dbReference type="GO" id="GO:0016020">
    <property type="term" value="C:membrane"/>
    <property type="evidence" value="ECO:0007669"/>
    <property type="project" value="UniProtKB-SubCell"/>
</dbReference>
<dbReference type="EMBL" id="OVEO01000009">
    <property type="protein sequence ID" value="SPQ98125.1"/>
    <property type="molecule type" value="Genomic_DNA"/>
</dbReference>
<dbReference type="SMART" id="SM00382">
    <property type="entry name" value="AAA"/>
    <property type="match status" value="1"/>
</dbReference>
<dbReference type="PANTHER" id="PTHR48041">
    <property type="entry name" value="ABC TRANSPORTER G FAMILY MEMBER 28"/>
    <property type="match status" value="1"/>
</dbReference>
<feature type="transmembrane region" description="Helical" evidence="8">
    <location>
        <begin position="158"/>
        <end position="177"/>
    </location>
</feature>
<dbReference type="Proteomes" id="UP000039324">
    <property type="component" value="Unassembled WGS sequence"/>
</dbReference>
<evidence type="ECO:0000313" key="13">
    <source>
        <dbReference type="Proteomes" id="UP000290189"/>
    </source>
</evidence>
<feature type="domain" description="ABC transporter" evidence="9">
    <location>
        <begin position="255"/>
        <end position="494"/>
    </location>
</feature>
<dbReference type="EMBL" id="CDSF01000081">
    <property type="protein sequence ID" value="CEO97909.1"/>
    <property type="molecule type" value="Genomic_DNA"/>
</dbReference>
<dbReference type="InterPro" id="IPR043926">
    <property type="entry name" value="ABCG_dom"/>
</dbReference>
<feature type="transmembrane region" description="Helical" evidence="8">
    <location>
        <begin position="811"/>
        <end position="833"/>
    </location>
</feature>
<keyword evidence="5" id="KW-0067">ATP-binding</keyword>